<comment type="similarity">
    <text evidence="1">Belongs to the aldo/keto reductase family.</text>
</comment>
<evidence type="ECO:0000313" key="5">
    <source>
        <dbReference type="EMBL" id="MFD1798931.1"/>
    </source>
</evidence>
<dbReference type="PANTHER" id="PTHR43827:SF3">
    <property type="entry name" value="NADP-DEPENDENT OXIDOREDUCTASE DOMAIN-CONTAINING PROTEIN"/>
    <property type="match status" value="1"/>
</dbReference>
<keyword evidence="2" id="KW-0521">NADP</keyword>
<protein>
    <submittedName>
        <fullName evidence="5">Aldo/keto reductase</fullName>
    </submittedName>
</protein>
<keyword evidence="6" id="KW-1185">Reference proteome</keyword>
<accession>A0ABW4NMA1</accession>
<dbReference type="CDD" id="cd19132">
    <property type="entry name" value="AKR_AKR5D1_E1"/>
    <property type="match status" value="1"/>
</dbReference>
<dbReference type="Gene3D" id="3.20.20.100">
    <property type="entry name" value="NADP-dependent oxidoreductase domain"/>
    <property type="match status" value="1"/>
</dbReference>
<name>A0ABW4NMA1_9LACT</name>
<dbReference type="RefSeq" id="WP_058919324.1">
    <property type="nucleotide sequence ID" value="NZ_JBHSQC010000015.1"/>
</dbReference>
<dbReference type="InterPro" id="IPR036812">
    <property type="entry name" value="NAD(P)_OxRdtase_dom_sf"/>
</dbReference>
<proteinExistence type="inferred from homology"/>
<gene>
    <name evidence="5" type="ORF">ACFSBK_03520</name>
</gene>
<evidence type="ECO:0000256" key="1">
    <source>
        <dbReference type="ARBA" id="ARBA00007905"/>
    </source>
</evidence>
<dbReference type="PROSITE" id="PS00798">
    <property type="entry name" value="ALDOKETO_REDUCTASE_1"/>
    <property type="match status" value="1"/>
</dbReference>
<dbReference type="SUPFAM" id="SSF51430">
    <property type="entry name" value="NAD(P)-linked oxidoreductase"/>
    <property type="match status" value="1"/>
</dbReference>
<comment type="caution">
    <text evidence="5">The sequence shown here is derived from an EMBL/GenBank/DDBJ whole genome shotgun (WGS) entry which is preliminary data.</text>
</comment>
<dbReference type="InterPro" id="IPR018170">
    <property type="entry name" value="Aldo/ket_reductase_CS"/>
</dbReference>
<evidence type="ECO:0000256" key="2">
    <source>
        <dbReference type="ARBA" id="ARBA00022857"/>
    </source>
</evidence>
<dbReference type="PROSITE" id="PS00062">
    <property type="entry name" value="ALDOKETO_REDUCTASE_2"/>
    <property type="match status" value="1"/>
</dbReference>
<dbReference type="InterPro" id="IPR023210">
    <property type="entry name" value="NADP_OxRdtase_dom"/>
</dbReference>
<evidence type="ECO:0000256" key="3">
    <source>
        <dbReference type="ARBA" id="ARBA00023002"/>
    </source>
</evidence>
<organism evidence="5 6">
    <name type="scientific">Carnobacterium antarcticum</name>
    <dbReference type="NCBI Taxonomy" id="2126436"/>
    <lineage>
        <taxon>Bacteria</taxon>
        <taxon>Bacillati</taxon>
        <taxon>Bacillota</taxon>
        <taxon>Bacilli</taxon>
        <taxon>Lactobacillales</taxon>
        <taxon>Carnobacteriaceae</taxon>
        <taxon>Carnobacterium</taxon>
    </lineage>
</organism>
<evidence type="ECO:0000313" key="6">
    <source>
        <dbReference type="Proteomes" id="UP001597285"/>
    </source>
</evidence>
<dbReference type="EMBL" id="JBHUFF010000008">
    <property type="protein sequence ID" value="MFD1798931.1"/>
    <property type="molecule type" value="Genomic_DNA"/>
</dbReference>
<sequence>MDKNVPEITLNDGLIMPNIGFGTYTIKGARGVNAIENAIAAGYRLIDTAYNYENEATVGQAIKRSSVPREKLVVTSKLPGRYHLYDDAVTAIQESLYRAGLDYYDLYLIHWPNPKQDQYIEAWQALIDAQKFGLIRSIGVSNFLPEHLKRLEKETDVLPSINQIELHPYFTQEKQLAWNKEQGIQTQSWSPLGRANDILQNKAIKEIADTHKKSISQTILRWHIQLGSIPIPKSSSFKHQLDNLSIFDFVLTDEEMTLISALNKPDGRNKNQDPAEYEEF</sequence>
<dbReference type="PANTHER" id="PTHR43827">
    <property type="entry name" value="2,5-DIKETO-D-GLUCONIC ACID REDUCTASE"/>
    <property type="match status" value="1"/>
</dbReference>
<dbReference type="Pfam" id="PF00248">
    <property type="entry name" value="Aldo_ket_red"/>
    <property type="match status" value="1"/>
</dbReference>
<dbReference type="Proteomes" id="UP001597285">
    <property type="component" value="Unassembled WGS sequence"/>
</dbReference>
<dbReference type="PRINTS" id="PR00069">
    <property type="entry name" value="ALDKETRDTASE"/>
</dbReference>
<evidence type="ECO:0000259" key="4">
    <source>
        <dbReference type="Pfam" id="PF00248"/>
    </source>
</evidence>
<keyword evidence="3" id="KW-0560">Oxidoreductase</keyword>
<dbReference type="PIRSF" id="PIRSF000097">
    <property type="entry name" value="AKR"/>
    <property type="match status" value="1"/>
</dbReference>
<reference evidence="6" key="1">
    <citation type="journal article" date="2019" name="Int. J. Syst. Evol. Microbiol.">
        <title>The Global Catalogue of Microorganisms (GCM) 10K type strain sequencing project: providing services to taxonomists for standard genome sequencing and annotation.</title>
        <authorList>
            <consortium name="The Broad Institute Genomics Platform"/>
            <consortium name="The Broad Institute Genome Sequencing Center for Infectious Disease"/>
            <person name="Wu L."/>
            <person name="Ma J."/>
        </authorList>
    </citation>
    <scope>NUCLEOTIDE SEQUENCE [LARGE SCALE GENOMIC DNA]</scope>
    <source>
        <strain evidence="6">KCTC 42143</strain>
    </source>
</reference>
<feature type="domain" description="NADP-dependent oxidoreductase" evidence="4">
    <location>
        <begin position="19"/>
        <end position="263"/>
    </location>
</feature>
<dbReference type="InterPro" id="IPR020471">
    <property type="entry name" value="AKR"/>
</dbReference>